<accession>A0A1U7NHD0</accession>
<name>A0A1U7NHD0_9FIRM</name>
<dbReference type="InterPro" id="IPR016181">
    <property type="entry name" value="Acyl_CoA_acyltransferase"/>
</dbReference>
<reference evidence="2 3" key="1">
    <citation type="submission" date="2016-11" db="EMBL/GenBank/DDBJ databases">
        <title>Description of two novel members of the family Erysipelotrichaceae: Ileibacterium lipovorans gen. nov., sp. nov. and Dubosiella newyorkensis, gen. nov., sp. nov.</title>
        <authorList>
            <person name="Cox L.M."/>
            <person name="Sohn J."/>
            <person name="Tyrrell K.L."/>
            <person name="Citron D.M."/>
            <person name="Lawson P.A."/>
            <person name="Patel N.B."/>
            <person name="Iizumi T."/>
            <person name="Perez-Perez G.I."/>
            <person name="Goldstein E.J."/>
            <person name="Blaser M.J."/>
        </authorList>
    </citation>
    <scope>NUCLEOTIDE SEQUENCE [LARGE SCALE GENOMIC DNA]</scope>
    <source>
        <strain evidence="2 3">NYU-BL-A3</strain>
    </source>
</reference>
<dbReference type="PROSITE" id="PS51186">
    <property type="entry name" value="GNAT"/>
    <property type="match status" value="1"/>
</dbReference>
<dbReference type="OrthoDB" id="9796381at2"/>
<dbReference type="Gene3D" id="3.40.630.30">
    <property type="match status" value="1"/>
</dbReference>
<evidence type="ECO:0000313" key="3">
    <source>
        <dbReference type="Proteomes" id="UP000186341"/>
    </source>
</evidence>
<dbReference type="EMBL" id="MPJW01000092">
    <property type="protein sequence ID" value="OLU41042.1"/>
    <property type="molecule type" value="Genomic_DNA"/>
</dbReference>
<dbReference type="SUPFAM" id="SSF55729">
    <property type="entry name" value="Acyl-CoA N-acyltransferases (Nat)"/>
    <property type="match status" value="1"/>
</dbReference>
<gene>
    <name evidence="2" type="ORF">BO222_03950</name>
</gene>
<feature type="domain" description="N-acetyltransferase" evidence="1">
    <location>
        <begin position="3"/>
        <end position="161"/>
    </location>
</feature>
<evidence type="ECO:0000259" key="1">
    <source>
        <dbReference type="PROSITE" id="PS51186"/>
    </source>
</evidence>
<dbReference type="GeneID" id="82202369"/>
<comment type="caution">
    <text evidence="2">The sequence shown here is derived from an EMBL/GenBank/DDBJ whole genome shotgun (WGS) entry which is preliminary data.</text>
</comment>
<dbReference type="GO" id="GO:0016747">
    <property type="term" value="F:acyltransferase activity, transferring groups other than amino-acyl groups"/>
    <property type="evidence" value="ECO:0007669"/>
    <property type="project" value="InterPro"/>
</dbReference>
<protein>
    <recommendedName>
        <fullName evidence="1">N-acetyltransferase domain-containing protein</fullName>
    </recommendedName>
</protein>
<dbReference type="InterPro" id="IPR000182">
    <property type="entry name" value="GNAT_dom"/>
</dbReference>
<proteinExistence type="predicted"/>
<keyword evidence="3" id="KW-1185">Reference proteome</keyword>
<sequence>MEYTITKACKKDLNELVILYEEARNFMHTHGNPNQWNDGHPAADDLLKDIEQGILYVLKSDGKIDGAFVYYEGIDPTYLKIDGAWLNNRPYGVGHKVVSSRKRKGTGSLIIDYLKKHSHYVRMDTHEDNLPMQNLLKKEGFVYCGTIYLANGDPRMAFMFDPDYQQT</sequence>
<dbReference type="AlphaFoldDB" id="A0A1U7NHD0"/>
<dbReference type="RefSeq" id="WP_075818562.1">
    <property type="nucleotide sequence ID" value="NZ_CAJUTZ010000039.1"/>
</dbReference>
<evidence type="ECO:0000313" key="2">
    <source>
        <dbReference type="EMBL" id="OLU41042.1"/>
    </source>
</evidence>
<dbReference type="Proteomes" id="UP000186341">
    <property type="component" value="Unassembled WGS sequence"/>
</dbReference>
<organism evidence="2 3">
    <name type="scientific">Ileibacterium valens</name>
    <dbReference type="NCBI Taxonomy" id="1862668"/>
    <lineage>
        <taxon>Bacteria</taxon>
        <taxon>Bacillati</taxon>
        <taxon>Bacillota</taxon>
        <taxon>Erysipelotrichia</taxon>
        <taxon>Erysipelotrichales</taxon>
        <taxon>Erysipelotrichaceae</taxon>
        <taxon>Ileibacterium</taxon>
    </lineage>
</organism>